<proteinExistence type="predicted"/>
<gene>
    <name evidence="2" type="ORF">C6P37_13025</name>
</gene>
<dbReference type="AlphaFoldDB" id="A0A3E0K1U2"/>
<name>A0A3E0K1U2_9BACI</name>
<organism evidence="2 3">
    <name type="scientific">Caldibacillus debilis</name>
    <dbReference type="NCBI Taxonomy" id="301148"/>
    <lineage>
        <taxon>Bacteria</taxon>
        <taxon>Bacillati</taxon>
        <taxon>Bacillota</taxon>
        <taxon>Bacilli</taxon>
        <taxon>Bacillales</taxon>
        <taxon>Bacillaceae</taxon>
        <taxon>Caldibacillus</taxon>
    </lineage>
</organism>
<evidence type="ECO:0000313" key="3">
    <source>
        <dbReference type="Proteomes" id="UP000257014"/>
    </source>
</evidence>
<sequence length="95" mass="10318">MARSSVRSAIFSPKQGNQTGLFPGFEEKSPACFGNERNRTLEPIRRKRRNRFPAGGRPTLEKQISAKGGGLPANPSFGGKPEKGGPRKSGTARHR</sequence>
<protein>
    <submittedName>
        <fullName evidence="2">Uncharacterized protein</fullName>
    </submittedName>
</protein>
<feature type="region of interest" description="Disordered" evidence="1">
    <location>
        <begin position="1"/>
        <end position="95"/>
    </location>
</feature>
<evidence type="ECO:0000313" key="2">
    <source>
        <dbReference type="EMBL" id="REJ26980.1"/>
    </source>
</evidence>
<dbReference type="Proteomes" id="UP000257014">
    <property type="component" value="Unassembled WGS sequence"/>
</dbReference>
<dbReference type="EMBL" id="QEWE01000023">
    <property type="protein sequence ID" value="REJ26980.1"/>
    <property type="molecule type" value="Genomic_DNA"/>
</dbReference>
<accession>A0A3E0K1U2</accession>
<evidence type="ECO:0000256" key="1">
    <source>
        <dbReference type="SAM" id="MobiDB-lite"/>
    </source>
</evidence>
<reference evidence="2 3" key="1">
    <citation type="submission" date="2018-03" db="EMBL/GenBank/DDBJ databases">
        <authorList>
            <person name="Keele B.F."/>
        </authorList>
    </citation>
    <scope>NUCLEOTIDE SEQUENCE [LARGE SCALE GENOMIC DNA]</scope>
    <source>
        <strain evidence="2">ZCTH4_d</strain>
    </source>
</reference>
<comment type="caution">
    <text evidence="2">The sequence shown here is derived from an EMBL/GenBank/DDBJ whole genome shotgun (WGS) entry which is preliminary data.</text>
</comment>